<evidence type="ECO:0000313" key="2">
    <source>
        <dbReference type="Proteomes" id="UP000265520"/>
    </source>
</evidence>
<dbReference type="EMBL" id="LXQA010629034">
    <property type="protein sequence ID" value="MCI62988.1"/>
    <property type="molecule type" value="Genomic_DNA"/>
</dbReference>
<keyword evidence="2" id="KW-1185">Reference proteome</keyword>
<protein>
    <submittedName>
        <fullName evidence="1">Uncharacterized protein</fullName>
    </submittedName>
</protein>
<organism evidence="1 2">
    <name type="scientific">Trifolium medium</name>
    <dbReference type="NCBI Taxonomy" id="97028"/>
    <lineage>
        <taxon>Eukaryota</taxon>
        <taxon>Viridiplantae</taxon>
        <taxon>Streptophyta</taxon>
        <taxon>Embryophyta</taxon>
        <taxon>Tracheophyta</taxon>
        <taxon>Spermatophyta</taxon>
        <taxon>Magnoliopsida</taxon>
        <taxon>eudicotyledons</taxon>
        <taxon>Gunneridae</taxon>
        <taxon>Pentapetalae</taxon>
        <taxon>rosids</taxon>
        <taxon>fabids</taxon>
        <taxon>Fabales</taxon>
        <taxon>Fabaceae</taxon>
        <taxon>Papilionoideae</taxon>
        <taxon>50 kb inversion clade</taxon>
        <taxon>NPAAA clade</taxon>
        <taxon>Hologalegina</taxon>
        <taxon>IRL clade</taxon>
        <taxon>Trifolieae</taxon>
        <taxon>Trifolium</taxon>
    </lineage>
</organism>
<evidence type="ECO:0000313" key="1">
    <source>
        <dbReference type="EMBL" id="MCI62988.1"/>
    </source>
</evidence>
<reference evidence="1 2" key="1">
    <citation type="journal article" date="2018" name="Front. Plant Sci.">
        <title>Red Clover (Trifolium pratense) and Zigzag Clover (T. medium) - A Picture of Genomic Similarities and Differences.</title>
        <authorList>
            <person name="Dluhosova J."/>
            <person name="Istvanek J."/>
            <person name="Nedelnik J."/>
            <person name="Repkova J."/>
        </authorList>
    </citation>
    <scope>NUCLEOTIDE SEQUENCE [LARGE SCALE GENOMIC DNA]</scope>
    <source>
        <strain evidence="2">cv. 10/8</strain>
        <tissue evidence="1">Leaf</tissue>
    </source>
</reference>
<name>A0A392TQ08_9FABA</name>
<feature type="non-terminal residue" evidence="1">
    <location>
        <position position="1"/>
    </location>
</feature>
<dbReference type="Proteomes" id="UP000265520">
    <property type="component" value="Unassembled WGS sequence"/>
</dbReference>
<accession>A0A392TQ08</accession>
<dbReference type="AlphaFoldDB" id="A0A392TQ08"/>
<sequence>DELTGEDGTKAEEAEE</sequence>
<comment type="caution">
    <text evidence="1">The sequence shown here is derived from an EMBL/GenBank/DDBJ whole genome shotgun (WGS) entry which is preliminary data.</text>
</comment>
<proteinExistence type="predicted"/>